<keyword evidence="9 10" id="KW-0539">Nucleus</keyword>
<dbReference type="OrthoDB" id="10251642at2759"/>
<evidence type="ECO:0000256" key="10">
    <source>
        <dbReference type="RuleBase" id="RU367052"/>
    </source>
</evidence>
<dbReference type="Pfam" id="PF24824">
    <property type="entry name" value="PH_SPT16"/>
    <property type="match status" value="1"/>
</dbReference>
<comment type="function">
    <text evidence="10">Component of the FACT complex, a general chromatin factor that acts to reorganize nucleosomes. The FACT complex is involved in multiple processes that require DNA as a template such as mRNA elongation, DNA replication and DNA repair. During transcription elongation the FACT complex acts as a histone chaperone that both destabilizes and restores nucleosomal structure. It facilitates the passage of RNA polymerase II and transcription by promoting the dissociation of one histone H2A-H2B dimer from the nucleosome, then subsequently promotes the reestablishment of the nucleosome following the passage of RNA polymerase II.</text>
</comment>
<dbReference type="InterPro" id="IPR029148">
    <property type="entry name" value="FACT-SPT16_Nlobe"/>
</dbReference>
<dbReference type="GO" id="GO:0006368">
    <property type="term" value="P:transcription elongation by RNA polymerase II"/>
    <property type="evidence" value="ECO:0007669"/>
    <property type="project" value="TreeGrafter"/>
</dbReference>
<dbReference type="GO" id="GO:0006260">
    <property type="term" value="P:DNA replication"/>
    <property type="evidence" value="ECO:0007669"/>
    <property type="project" value="UniProtKB-KW"/>
</dbReference>
<evidence type="ECO:0000313" key="16">
    <source>
        <dbReference type="Proteomes" id="UP000031036"/>
    </source>
</evidence>
<dbReference type="Gene3D" id="2.30.29.150">
    <property type="match status" value="1"/>
</dbReference>
<dbReference type="InterPro" id="IPR013953">
    <property type="entry name" value="FACT_SPT16_M"/>
</dbReference>
<evidence type="ECO:0000259" key="13">
    <source>
        <dbReference type="SMART" id="SM01286"/>
    </source>
</evidence>
<evidence type="ECO:0000256" key="6">
    <source>
        <dbReference type="ARBA" id="ARBA00023054"/>
    </source>
</evidence>
<keyword evidence="8 10" id="KW-0234">DNA repair</keyword>
<feature type="compositionally biased region" description="Basic and acidic residues" evidence="11">
    <location>
        <begin position="468"/>
        <end position="485"/>
    </location>
</feature>
<dbReference type="AlphaFoldDB" id="A0A0B2V4T5"/>
<feature type="region of interest" description="Disordered" evidence="11">
    <location>
        <begin position="433"/>
        <end position="485"/>
    </location>
</feature>
<evidence type="ECO:0000256" key="9">
    <source>
        <dbReference type="ARBA" id="ARBA00023242"/>
    </source>
</evidence>
<dbReference type="Gene3D" id="3.40.350.10">
    <property type="entry name" value="Creatinase/prolidase N-terminal domain"/>
    <property type="match status" value="1"/>
</dbReference>
<feature type="compositionally biased region" description="Basic residues" evidence="11">
    <location>
        <begin position="995"/>
        <end position="1021"/>
    </location>
</feature>
<dbReference type="InterPro" id="IPR011993">
    <property type="entry name" value="PH-like_dom_sf"/>
</dbReference>
<sequence length="1110" mass="127021">MAKVTVNKETFISRASKLYDYWKEGGDEILPRVDALVFMVGSDEDASQYSKSNALQYWLYNYELNDTLTIFTKEGFYFLASARKAQFLQPVENKEAVGSLPPVTVILREKSDKDRANMEKLASVLKEAGEVFGHFGKDSFSSDFAKSWAAILEENGLKMEVDVSPSFARLFSEKDSTEIDQCRKAAAASVNTWSFIRKKIVDIIDQAKKVKHSRLAEDVEKAMTTVQVQQRLADNGNVESCYTPIIQSGGNFNLKLSAESNDKLIHYGTIVYSLGARYQSYCSNLSRTMLVDPSKELEENYEILLVVENAIIEALKPGAKLCDVYAVGVNALKEKKPSLMDNLIKNNFGFVTGLEFRESSMLISPKCEMVVKPNMVFVVFVGLQSLKNAEAKDEQSKTSALLLSDTVLVAAEGANEILTERAKSRVKSNVIRFKDEPETSQGDDNKLQENNAADLGRGKRSVLLQEQTRNKTTNEDKRKEHQKELGKRLNEAAKERLAEQTGQKDTKTVKKSNVSYKAYEKFPKEPEVDKLNIYVDRRHDSIILPVFGIPVPFHISMIKNTSQSVEGDFTYLRVNFMHPGSQIGKDSQQQFPHPLSTYVKELTYRSSNIKEPGELNAPSNNLSTAYRLIKEMQKKFRTQEAEEREKEGAVKQDKLILSAAKGNPKLKDLFVRPNIIAKRVSGSLEAHANGFRYTSLRGDKIDVLYNNIKHAFFQPCDNEMIILLHFTLKNPVLWGKRKYQDIQFYTEVGEITTDLGKYHHMQDRDDIQSEQMEREMRKKLNQVFQNFCDKVVRQTNEAFDFDSPFNELGFFGVPHRSSCTLKPTSACLVNLTEWPPFVITLDEVEFVHFERVSFQLKNFDMVFIFKDYTRKVQMVQQIPMTSLDNVKEWLNSCDIYYSEGIQSLNWAKIMKTILDDPEDFFQNGGWNFLAADSDNEDEEEDEESEEAWSPSEEESESEVSVDSDESEGKDWSDLEAEAQRADRARDRGEEERAHSEKRRHREASKRKHTSKGRAPSPKRRNNIYECDGQKKLPFKYDGLQKLESSGESRKLSLKKNSWDFYIIGCKTNVMRIFMDHVDLLEMSTPMHFELDKLNEAAEIFILMCFGKLII</sequence>
<dbReference type="GO" id="GO:0006281">
    <property type="term" value="P:DNA repair"/>
    <property type="evidence" value="ECO:0007669"/>
    <property type="project" value="UniProtKB-UniRule"/>
</dbReference>
<dbReference type="FunFam" id="2.30.29.150:FF:000003">
    <property type="entry name" value="FACT complex subunit SPT16"/>
    <property type="match status" value="1"/>
</dbReference>
<feature type="domain" description="FACT complex subunit SPT16 middle" evidence="13">
    <location>
        <begin position="533"/>
        <end position="693"/>
    </location>
</feature>
<evidence type="ECO:0000256" key="8">
    <source>
        <dbReference type="ARBA" id="ARBA00023204"/>
    </source>
</evidence>
<dbReference type="Proteomes" id="UP000031036">
    <property type="component" value="Unassembled WGS sequence"/>
</dbReference>
<dbReference type="Gene3D" id="3.90.230.10">
    <property type="entry name" value="Creatinase/methionine aminopeptidase superfamily"/>
    <property type="match status" value="1"/>
</dbReference>
<dbReference type="InterPro" id="IPR048969">
    <property type="entry name" value="FACT_SPT16_C"/>
</dbReference>
<comment type="caution">
    <text evidence="15">The sequence shown here is derived from an EMBL/GenBank/DDBJ whole genome shotgun (WGS) entry which is preliminary data.</text>
</comment>
<feature type="compositionally biased region" description="Basic and acidic residues" evidence="11">
    <location>
        <begin position="433"/>
        <end position="447"/>
    </location>
</feature>
<comment type="similarity">
    <text evidence="1 10">Belongs to the peptidase M24 family. SPT16 subfamily.</text>
</comment>
<dbReference type="PANTHER" id="PTHR13980">
    <property type="entry name" value="CDC68 RELATED"/>
    <property type="match status" value="1"/>
</dbReference>
<feature type="domain" description="Histone chaperone RTT106/FACT complex subunit SPT16-like middle" evidence="14">
    <location>
        <begin position="810"/>
        <end position="900"/>
    </location>
</feature>
<dbReference type="SMART" id="SM01286">
    <property type="entry name" value="SPT16"/>
    <property type="match status" value="1"/>
</dbReference>
<keyword evidence="2 10" id="KW-0158">Chromosome</keyword>
<protein>
    <recommendedName>
        <fullName evidence="10">FACT complex subunit</fullName>
    </recommendedName>
</protein>
<dbReference type="Pfam" id="PF21091">
    <property type="entry name" value="SPT16_C"/>
    <property type="match status" value="1"/>
</dbReference>
<dbReference type="SUPFAM" id="SSF55920">
    <property type="entry name" value="Creatinase/aminopeptidase"/>
    <property type="match status" value="1"/>
</dbReference>
<reference evidence="15 16" key="1">
    <citation type="submission" date="2014-11" db="EMBL/GenBank/DDBJ databases">
        <title>Genetic blueprint of the zoonotic pathogen Toxocara canis.</title>
        <authorList>
            <person name="Zhu X.-Q."/>
            <person name="Korhonen P.K."/>
            <person name="Cai H."/>
            <person name="Young N.D."/>
            <person name="Nejsum P."/>
            <person name="von Samson-Himmelstjerna G."/>
            <person name="Boag P.R."/>
            <person name="Tan P."/>
            <person name="Li Q."/>
            <person name="Min J."/>
            <person name="Yang Y."/>
            <person name="Wang X."/>
            <person name="Fang X."/>
            <person name="Hall R.S."/>
            <person name="Hofmann A."/>
            <person name="Sternberg P.W."/>
            <person name="Jex A.R."/>
            <person name="Gasser R.B."/>
        </authorList>
    </citation>
    <scope>NUCLEOTIDE SEQUENCE [LARGE SCALE GENOMIC DNA]</scope>
    <source>
        <strain evidence="15">PN_DK_2014</strain>
    </source>
</reference>
<keyword evidence="16" id="KW-1185">Reference proteome</keyword>
<evidence type="ECO:0000313" key="15">
    <source>
        <dbReference type="EMBL" id="KHN76563.1"/>
    </source>
</evidence>
<dbReference type="Gene3D" id="2.30.29.30">
    <property type="entry name" value="Pleckstrin-homology domain (PH domain)/Phosphotyrosine-binding domain (PTB)"/>
    <property type="match status" value="1"/>
</dbReference>
<organism evidence="15 16">
    <name type="scientific">Toxocara canis</name>
    <name type="common">Canine roundworm</name>
    <dbReference type="NCBI Taxonomy" id="6265"/>
    <lineage>
        <taxon>Eukaryota</taxon>
        <taxon>Metazoa</taxon>
        <taxon>Ecdysozoa</taxon>
        <taxon>Nematoda</taxon>
        <taxon>Chromadorea</taxon>
        <taxon>Rhabditida</taxon>
        <taxon>Spirurina</taxon>
        <taxon>Ascaridomorpha</taxon>
        <taxon>Ascaridoidea</taxon>
        <taxon>Toxocaridae</taxon>
        <taxon>Toxocara</taxon>
    </lineage>
</organism>
<dbReference type="Pfam" id="PF00557">
    <property type="entry name" value="Peptidase_M24"/>
    <property type="match status" value="1"/>
</dbReference>
<dbReference type="OMA" id="YHINTIP"/>
<keyword evidence="5 10" id="KW-0805">Transcription regulation</keyword>
<dbReference type="InterPro" id="IPR040258">
    <property type="entry name" value="Spt16"/>
</dbReference>
<dbReference type="PANTHER" id="PTHR13980:SF15">
    <property type="entry name" value="FACT COMPLEX SUBUNIT SPT16"/>
    <property type="match status" value="1"/>
</dbReference>
<dbReference type="FunFam" id="3.90.230.10:FF:000005">
    <property type="entry name" value="FACT complex subunit spt16"/>
    <property type="match status" value="1"/>
</dbReference>
<evidence type="ECO:0000256" key="3">
    <source>
        <dbReference type="ARBA" id="ARBA00022705"/>
    </source>
</evidence>
<keyword evidence="6" id="KW-0175">Coiled coil</keyword>
<dbReference type="FunFam" id="2.30.29.30:FF:000017">
    <property type="entry name" value="FACT complex subunit SPT16"/>
    <property type="match status" value="1"/>
</dbReference>
<evidence type="ECO:0000256" key="1">
    <source>
        <dbReference type="ARBA" id="ARBA00010779"/>
    </source>
</evidence>
<comment type="subcellular location">
    <subcellularLocation>
        <location evidence="10">Nucleus</location>
    </subcellularLocation>
    <subcellularLocation>
        <location evidence="10">Chromosome</location>
    </subcellularLocation>
</comment>
<dbReference type="InterPro" id="IPR036005">
    <property type="entry name" value="Creatinase/aminopeptidase-like"/>
</dbReference>
<dbReference type="Pfam" id="PF14826">
    <property type="entry name" value="FACT-Spt16_Nlob"/>
    <property type="match status" value="1"/>
</dbReference>
<evidence type="ECO:0000259" key="12">
    <source>
        <dbReference type="SMART" id="SM01285"/>
    </source>
</evidence>
<evidence type="ECO:0000256" key="5">
    <source>
        <dbReference type="ARBA" id="ARBA00023015"/>
    </source>
</evidence>
<name>A0A0B2V4T5_TOXCA</name>
<dbReference type="Gene3D" id="2.30.29.210">
    <property type="entry name" value="FACT complex subunit Spt16p/Cdc68p"/>
    <property type="match status" value="1"/>
</dbReference>
<dbReference type="FunFam" id="2.30.29.210:FF:000001">
    <property type="entry name" value="FACT complex subunit spt16"/>
    <property type="match status" value="1"/>
</dbReference>
<feature type="region of interest" description="Disordered" evidence="11">
    <location>
        <begin position="925"/>
        <end position="1024"/>
    </location>
</feature>
<dbReference type="Pfam" id="PF08512">
    <property type="entry name" value="Rttp106-like_middle"/>
    <property type="match status" value="1"/>
</dbReference>
<evidence type="ECO:0000259" key="14">
    <source>
        <dbReference type="SMART" id="SM01287"/>
    </source>
</evidence>
<dbReference type="GO" id="GO:0031491">
    <property type="term" value="F:nucleosome binding"/>
    <property type="evidence" value="ECO:0007669"/>
    <property type="project" value="TreeGrafter"/>
</dbReference>
<dbReference type="SMART" id="SM01287">
    <property type="entry name" value="Rtt106"/>
    <property type="match status" value="1"/>
</dbReference>
<dbReference type="GO" id="GO:0032786">
    <property type="term" value="P:positive regulation of DNA-templated transcription, elongation"/>
    <property type="evidence" value="ECO:0007669"/>
    <property type="project" value="UniProtKB-ARBA"/>
</dbReference>
<keyword evidence="3 10" id="KW-0235">DNA replication</keyword>
<evidence type="ECO:0000256" key="4">
    <source>
        <dbReference type="ARBA" id="ARBA00022763"/>
    </source>
</evidence>
<feature type="domain" description="FACT complex subunit SPT16 N-terminal lobe" evidence="12">
    <location>
        <begin position="6"/>
        <end position="167"/>
    </location>
</feature>
<feature type="compositionally biased region" description="Basic and acidic residues" evidence="11">
    <location>
        <begin position="966"/>
        <end position="994"/>
    </location>
</feature>
<dbReference type="STRING" id="6265.A0A0B2V4T5"/>
<dbReference type="Pfam" id="PF08644">
    <property type="entry name" value="SPT16"/>
    <property type="match status" value="1"/>
</dbReference>
<dbReference type="GO" id="GO:0035101">
    <property type="term" value="C:FACT complex"/>
    <property type="evidence" value="ECO:0007669"/>
    <property type="project" value="UniProtKB-UniRule"/>
</dbReference>
<dbReference type="InterPro" id="IPR013719">
    <property type="entry name" value="RTT106/SPT16-like_middle_dom"/>
</dbReference>
<gene>
    <name evidence="15" type="primary">spt-16</name>
    <name evidence="15" type="ORF">Tcan_11453</name>
</gene>
<dbReference type="InterPro" id="IPR056595">
    <property type="entry name" value="Fact-SPT16_PH"/>
</dbReference>
<accession>A0A0B2V4T5</accession>
<feature type="compositionally biased region" description="Acidic residues" evidence="11">
    <location>
        <begin position="933"/>
        <end position="965"/>
    </location>
</feature>
<keyword evidence="7 10" id="KW-0804">Transcription</keyword>
<evidence type="ECO:0000256" key="11">
    <source>
        <dbReference type="SAM" id="MobiDB-lite"/>
    </source>
</evidence>
<dbReference type="InterPro" id="IPR029149">
    <property type="entry name" value="Creatin/AminoP/Spt16_N"/>
</dbReference>
<dbReference type="EMBL" id="JPKZ01002486">
    <property type="protein sequence ID" value="KHN76563.1"/>
    <property type="molecule type" value="Genomic_DNA"/>
</dbReference>
<evidence type="ECO:0000256" key="7">
    <source>
        <dbReference type="ARBA" id="ARBA00023163"/>
    </source>
</evidence>
<dbReference type="InterPro" id="IPR000994">
    <property type="entry name" value="Pept_M24"/>
</dbReference>
<dbReference type="SMART" id="SM01285">
    <property type="entry name" value="FACT-Spt16_Nlob"/>
    <property type="match status" value="1"/>
</dbReference>
<proteinExistence type="inferred from homology"/>
<comment type="subunit">
    <text evidence="10">Component of the FACT complex.</text>
</comment>
<keyword evidence="4 10" id="KW-0227">DNA damage</keyword>
<evidence type="ECO:0000256" key="2">
    <source>
        <dbReference type="ARBA" id="ARBA00022454"/>
    </source>
</evidence>